<dbReference type="Proteomes" id="UP001341840">
    <property type="component" value="Unassembled WGS sequence"/>
</dbReference>
<feature type="non-terminal residue" evidence="2">
    <location>
        <position position="1"/>
    </location>
</feature>
<keyword evidence="3" id="KW-1185">Reference proteome</keyword>
<comment type="caution">
    <text evidence="2">The sequence shown here is derived from an EMBL/GenBank/DDBJ whole genome shotgun (WGS) entry which is preliminary data.</text>
</comment>
<sequence>RAKKNGRSSDNSARTQETKSETTRSLTNLATYLRQTDVQRSEIVERNDGEARTSRRTAKAAGQRTLLDGG</sequence>
<gene>
    <name evidence="2" type="ORF">PIB30_063331</name>
</gene>
<reference evidence="2 3" key="1">
    <citation type="journal article" date="2023" name="Plants (Basel)">
        <title>Bridging the Gap: Combining Genomics and Transcriptomics Approaches to Understand Stylosanthes scabra, an Orphan Legume from the Brazilian Caatinga.</title>
        <authorList>
            <person name="Ferreira-Neto J.R.C."/>
            <person name="da Silva M.D."/>
            <person name="Binneck E."/>
            <person name="de Melo N.F."/>
            <person name="da Silva R.H."/>
            <person name="de Melo A.L.T.M."/>
            <person name="Pandolfi V."/>
            <person name="Bustamante F.O."/>
            <person name="Brasileiro-Vidal A.C."/>
            <person name="Benko-Iseppon A.M."/>
        </authorList>
    </citation>
    <scope>NUCLEOTIDE SEQUENCE [LARGE SCALE GENOMIC DNA]</scope>
    <source>
        <tissue evidence="2">Leaves</tissue>
    </source>
</reference>
<proteinExistence type="predicted"/>
<feature type="compositionally biased region" description="Basic and acidic residues" evidence="1">
    <location>
        <begin position="37"/>
        <end position="53"/>
    </location>
</feature>
<feature type="compositionally biased region" description="Polar residues" evidence="1">
    <location>
        <begin position="23"/>
        <end position="36"/>
    </location>
</feature>
<evidence type="ECO:0000256" key="1">
    <source>
        <dbReference type="SAM" id="MobiDB-lite"/>
    </source>
</evidence>
<accession>A0ABU6UQ31</accession>
<evidence type="ECO:0000313" key="3">
    <source>
        <dbReference type="Proteomes" id="UP001341840"/>
    </source>
</evidence>
<dbReference type="EMBL" id="JASCZI010121430">
    <property type="protein sequence ID" value="MED6161718.1"/>
    <property type="molecule type" value="Genomic_DNA"/>
</dbReference>
<feature type="region of interest" description="Disordered" evidence="1">
    <location>
        <begin position="1"/>
        <end position="70"/>
    </location>
</feature>
<evidence type="ECO:0000313" key="2">
    <source>
        <dbReference type="EMBL" id="MED6161718.1"/>
    </source>
</evidence>
<protein>
    <submittedName>
        <fullName evidence="2">Uncharacterized protein</fullName>
    </submittedName>
</protein>
<name>A0ABU6UQ31_9FABA</name>
<organism evidence="2 3">
    <name type="scientific">Stylosanthes scabra</name>
    <dbReference type="NCBI Taxonomy" id="79078"/>
    <lineage>
        <taxon>Eukaryota</taxon>
        <taxon>Viridiplantae</taxon>
        <taxon>Streptophyta</taxon>
        <taxon>Embryophyta</taxon>
        <taxon>Tracheophyta</taxon>
        <taxon>Spermatophyta</taxon>
        <taxon>Magnoliopsida</taxon>
        <taxon>eudicotyledons</taxon>
        <taxon>Gunneridae</taxon>
        <taxon>Pentapetalae</taxon>
        <taxon>rosids</taxon>
        <taxon>fabids</taxon>
        <taxon>Fabales</taxon>
        <taxon>Fabaceae</taxon>
        <taxon>Papilionoideae</taxon>
        <taxon>50 kb inversion clade</taxon>
        <taxon>dalbergioids sensu lato</taxon>
        <taxon>Dalbergieae</taxon>
        <taxon>Pterocarpus clade</taxon>
        <taxon>Stylosanthes</taxon>
    </lineage>
</organism>